<organism evidence="1">
    <name type="scientific">hydrothermal vent metagenome</name>
    <dbReference type="NCBI Taxonomy" id="652676"/>
    <lineage>
        <taxon>unclassified sequences</taxon>
        <taxon>metagenomes</taxon>
        <taxon>ecological metagenomes</taxon>
    </lineage>
</organism>
<accession>A0A1W1D3N2</accession>
<reference evidence="1" key="1">
    <citation type="submission" date="2016-10" db="EMBL/GenBank/DDBJ databases">
        <authorList>
            <person name="de Groot N.N."/>
        </authorList>
    </citation>
    <scope>NUCLEOTIDE SEQUENCE</scope>
</reference>
<sequence>MEIFFKFYHSISHTFREFFVYHYSSLTFRANIFALVIAADENPKLENFITLKEIAMEIYNEDEKRANALLITTKEIVNDIQKNKMSMDTLIDKIQQELHNTPRYANKIDSKTLLQFIPLADDEDTKLYRQNIIEFLEKCKNETLEKRKKK</sequence>
<dbReference type="EMBL" id="FPHP01000011">
    <property type="protein sequence ID" value="SFV75006.1"/>
    <property type="molecule type" value="Genomic_DNA"/>
</dbReference>
<gene>
    <name evidence="1" type="ORF">MNB_SM-3-140</name>
</gene>
<evidence type="ECO:0000313" key="1">
    <source>
        <dbReference type="EMBL" id="SFV75006.1"/>
    </source>
</evidence>
<name>A0A1W1D3N2_9ZZZZ</name>
<dbReference type="AlphaFoldDB" id="A0A1W1D3N2"/>
<protein>
    <submittedName>
        <fullName evidence="1">Uncharacterized protein</fullName>
    </submittedName>
</protein>
<proteinExistence type="predicted"/>